<dbReference type="EC" id="2.3.2.27" evidence="3"/>
<evidence type="ECO:0000256" key="3">
    <source>
        <dbReference type="ARBA" id="ARBA00012483"/>
    </source>
</evidence>
<dbReference type="UniPathway" id="UPA00143"/>
<dbReference type="InterPro" id="IPR013083">
    <property type="entry name" value="Znf_RING/FYVE/PHD"/>
</dbReference>
<dbReference type="AlphaFoldDB" id="A0A804J472"/>
<dbReference type="PANTHER" id="PTHR46913:SF22">
    <property type="entry name" value="RING-TYPE E3 UBIQUITIN TRANSFERASE"/>
    <property type="match status" value="1"/>
</dbReference>
<comment type="pathway">
    <text evidence="2">Protein modification; protein ubiquitination.</text>
</comment>
<dbReference type="GO" id="GO:0061630">
    <property type="term" value="F:ubiquitin protein ligase activity"/>
    <property type="evidence" value="ECO:0007669"/>
    <property type="project" value="UniProtKB-EC"/>
</dbReference>
<evidence type="ECO:0000256" key="11">
    <source>
        <dbReference type="SAM" id="Phobius"/>
    </source>
</evidence>
<proteinExistence type="predicted"/>
<evidence type="ECO:0000256" key="4">
    <source>
        <dbReference type="ARBA" id="ARBA00022679"/>
    </source>
</evidence>
<dbReference type="InterPro" id="IPR044600">
    <property type="entry name" value="ATL1/ATL16-like"/>
</dbReference>
<evidence type="ECO:0000256" key="1">
    <source>
        <dbReference type="ARBA" id="ARBA00000900"/>
    </source>
</evidence>
<keyword evidence="8" id="KW-0862">Zinc</keyword>
<evidence type="ECO:0000259" key="12">
    <source>
        <dbReference type="PROSITE" id="PS50089"/>
    </source>
</evidence>
<keyword evidence="4" id="KW-0808">Transferase</keyword>
<keyword evidence="14" id="KW-1185">Reference proteome</keyword>
<evidence type="ECO:0000256" key="5">
    <source>
        <dbReference type="ARBA" id="ARBA00022723"/>
    </source>
</evidence>
<dbReference type="SUPFAM" id="SSF57850">
    <property type="entry name" value="RING/U-box"/>
    <property type="match status" value="1"/>
</dbReference>
<dbReference type="Gene3D" id="3.30.40.10">
    <property type="entry name" value="Zinc/RING finger domain, C3HC4 (zinc finger)"/>
    <property type="match status" value="1"/>
</dbReference>
<dbReference type="Gramene" id="Ma05_t13900.1">
    <property type="protein sequence ID" value="Ma05_p13900.1"/>
    <property type="gene ID" value="Ma05_g13900"/>
</dbReference>
<feature type="domain" description="RING-type" evidence="12">
    <location>
        <begin position="175"/>
        <end position="215"/>
    </location>
</feature>
<evidence type="ECO:0000256" key="2">
    <source>
        <dbReference type="ARBA" id="ARBA00004906"/>
    </source>
</evidence>
<evidence type="ECO:0000256" key="10">
    <source>
        <dbReference type="SAM" id="MobiDB-lite"/>
    </source>
</evidence>
<dbReference type="PANTHER" id="PTHR46913">
    <property type="entry name" value="RING-H2 FINGER PROTEIN ATL16"/>
    <property type="match status" value="1"/>
</dbReference>
<organism evidence="13 14">
    <name type="scientific">Musa acuminata subsp. malaccensis</name>
    <name type="common">Wild banana</name>
    <name type="synonym">Musa malaccensis</name>
    <dbReference type="NCBI Taxonomy" id="214687"/>
    <lineage>
        <taxon>Eukaryota</taxon>
        <taxon>Viridiplantae</taxon>
        <taxon>Streptophyta</taxon>
        <taxon>Embryophyta</taxon>
        <taxon>Tracheophyta</taxon>
        <taxon>Spermatophyta</taxon>
        <taxon>Magnoliopsida</taxon>
        <taxon>Liliopsida</taxon>
        <taxon>Zingiberales</taxon>
        <taxon>Musaceae</taxon>
        <taxon>Musa</taxon>
    </lineage>
</organism>
<protein>
    <recommendedName>
        <fullName evidence="3">RING-type E3 ubiquitin transferase</fullName>
        <ecNumber evidence="3">2.3.2.27</ecNumber>
    </recommendedName>
</protein>
<evidence type="ECO:0000256" key="9">
    <source>
        <dbReference type="PROSITE-ProRule" id="PRU00175"/>
    </source>
</evidence>
<dbReference type="Proteomes" id="UP000012960">
    <property type="component" value="Unplaced"/>
</dbReference>
<evidence type="ECO:0000313" key="14">
    <source>
        <dbReference type="Proteomes" id="UP000012960"/>
    </source>
</evidence>
<evidence type="ECO:0000256" key="6">
    <source>
        <dbReference type="ARBA" id="ARBA00022771"/>
    </source>
</evidence>
<keyword evidence="5" id="KW-0479">Metal-binding</keyword>
<accession>A0A804J472</accession>
<comment type="catalytic activity">
    <reaction evidence="1">
        <text>S-ubiquitinyl-[E2 ubiquitin-conjugating enzyme]-L-cysteine + [acceptor protein]-L-lysine = [E2 ubiquitin-conjugating enzyme]-L-cysteine + N(6)-ubiquitinyl-[acceptor protein]-L-lysine.</text>
        <dbReference type="EC" id="2.3.2.27"/>
    </reaction>
</comment>
<dbReference type="GO" id="GO:0016567">
    <property type="term" value="P:protein ubiquitination"/>
    <property type="evidence" value="ECO:0007669"/>
    <property type="project" value="UniProtKB-UniPathway"/>
</dbReference>
<feature type="region of interest" description="Disordered" evidence="10">
    <location>
        <begin position="224"/>
        <end position="244"/>
    </location>
</feature>
<evidence type="ECO:0000256" key="8">
    <source>
        <dbReference type="ARBA" id="ARBA00022833"/>
    </source>
</evidence>
<name>A0A804J472_MUSAM</name>
<keyword evidence="11" id="KW-0812">Transmembrane</keyword>
<sequence>MNCSEEATAMNCSEEVAKEVAAMHFVTTAIENLEMVPDAACGGEEEAENNNLGEKQITAAITAAIVVAVRAQAFLSFPLSLLTILIVITFPLLLIAIVGILTSAFLLVSYYTIVSKYCGTFSSPRGRPRPGPGPDVREAWRFCPSNGLDEAVIGNITVCRSERGDGLVEGTDRAVCPSEFREDESLRLLPKCSHAFHVPCIDAWLKSHSNCPLCRANFVSVNSPAPPPPPAAENSHPVDDDSQW</sequence>
<keyword evidence="6 9" id="KW-0863">Zinc-finger</keyword>
<feature type="transmembrane region" description="Helical" evidence="11">
    <location>
        <begin position="81"/>
        <end position="108"/>
    </location>
</feature>
<evidence type="ECO:0000256" key="7">
    <source>
        <dbReference type="ARBA" id="ARBA00022786"/>
    </source>
</evidence>
<dbReference type="GO" id="GO:0008270">
    <property type="term" value="F:zinc ion binding"/>
    <property type="evidence" value="ECO:0007669"/>
    <property type="project" value="UniProtKB-KW"/>
</dbReference>
<dbReference type="InterPro" id="IPR001841">
    <property type="entry name" value="Znf_RING"/>
</dbReference>
<reference evidence="13" key="1">
    <citation type="submission" date="2021-05" db="UniProtKB">
        <authorList>
            <consortium name="EnsemblPlants"/>
        </authorList>
    </citation>
    <scope>IDENTIFICATION</scope>
    <source>
        <strain evidence="13">subsp. malaccensis</strain>
    </source>
</reference>
<evidence type="ECO:0000313" key="13">
    <source>
        <dbReference type="EnsemblPlants" id="Ma05_p13900.1"/>
    </source>
</evidence>
<dbReference type="EnsemblPlants" id="Ma05_t13900.1">
    <property type="protein sequence ID" value="Ma05_p13900.1"/>
    <property type="gene ID" value="Ma05_g13900"/>
</dbReference>
<keyword evidence="11" id="KW-0472">Membrane</keyword>
<keyword evidence="11" id="KW-1133">Transmembrane helix</keyword>
<keyword evidence="7" id="KW-0833">Ubl conjugation pathway</keyword>
<dbReference type="PROSITE" id="PS50089">
    <property type="entry name" value="ZF_RING_2"/>
    <property type="match status" value="1"/>
</dbReference>
<dbReference type="Pfam" id="PF13639">
    <property type="entry name" value="zf-RING_2"/>
    <property type="match status" value="1"/>
</dbReference>
<dbReference type="InParanoid" id="A0A804J472"/>